<keyword evidence="10" id="KW-1185">Reference proteome</keyword>
<dbReference type="Pfam" id="PF09479">
    <property type="entry name" value="Flg_new"/>
    <property type="match status" value="1"/>
</dbReference>
<dbReference type="NCBIfam" id="TIGR01167">
    <property type="entry name" value="LPXTG_anchor"/>
    <property type="match status" value="1"/>
</dbReference>
<protein>
    <recommendedName>
        <fullName evidence="8">Carbohydrate binding X2 domain-containing protein</fullName>
    </recommendedName>
</protein>
<feature type="compositionally biased region" description="Basic and acidic residues" evidence="6">
    <location>
        <begin position="840"/>
        <end position="854"/>
    </location>
</feature>
<keyword evidence="4" id="KW-0119">Carbohydrate metabolism</keyword>
<dbReference type="GO" id="GO:0030313">
    <property type="term" value="C:cell envelope"/>
    <property type="evidence" value="ECO:0007669"/>
    <property type="project" value="UniProtKB-SubCell"/>
</dbReference>
<dbReference type="Gene3D" id="2.60.40.10">
    <property type="entry name" value="Immunoglobulins"/>
    <property type="match status" value="3"/>
</dbReference>
<keyword evidence="2" id="KW-0732">Signal</keyword>
<dbReference type="GO" id="GO:0030245">
    <property type="term" value="P:cellulose catabolic process"/>
    <property type="evidence" value="ECO:0007669"/>
    <property type="project" value="UniProtKB-KW"/>
</dbReference>
<organism evidence="9 10">
    <name type="scientific">Syntrophaceticus schinkii</name>
    <dbReference type="NCBI Taxonomy" id="499207"/>
    <lineage>
        <taxon>Bacteria</taxon>
        <taxon>Bacillati</taxon>
        <taxon>Bacillota</taxon>
        <taxon>Clostridia</taxon>
        <taxon>Thermoanaerobacterales</taxon>
        <taxon>Thermoanaerobacterales Family III. Incertae Sedis</taxon>
        <taxon>Syntrophaceticus</taxon>
    </lineage>
</organism>
<feature type="domain" description="Carbohydrate binding X2" evidence="8">
    <location>
        <begin position="182"/>
        <end position="265"/>
    </location>
</feature>
<evidence type="ECO:0000256" key="1">
    <source>
        <dbReference type="ARBA" id="ARBA00004196"/>
    </source>
</evidence>
<keyword evidence="5" id="KW-0624">Polysaccharide degradation</keyword>
<feature type="domain" description="Carbohydrate binding X2" evidence="8">
    <location>
        <begin position="539"/>
        <end position="622"/>
    </location>
</feature>
<dbReference type="Pfam" id="PF03442">
    <property type="entry name" value="CBM_X2"/>
    <property type="match status" value="3"/>
</dbReference>
<proteinExistence type="predicted"/>
<sequence length="892" mass="91631">MNISVSDTTPVTYTLTLSGDGLTSDPGAGAITENTSVTITVTPTAGKQVATFTVNGIDKKAELVNSKYTFTIIEDTTVAVTYEDIPPVKYAITVANVTGGTATVTTNPANEAAAGTTVTVSIAGIEAGKQFKSITVTDADSGAVAITTVTAGESYTFTMPAKAVTVTVAVAVEAIPVVSAAINPTTASFDKKAAAQGDVTTTITWNSATNVTAVKKGDAVLMANTDYTVEGNTLTIKKAYLAGQAVGDVALTIEFDKGDAAALTITVSDSTVTNATINPTTVNFDKKAGSQADVTATITWNSATNVTAVKKGDAALTANTDYTVAGNTLTIKKEYLAALAVGDVALTIVFDKGDAAALNISVSDTTPVTYTLTLSGDGLTSDPGAGAITENTSVTITVTPTAGKQVATFTVNGIDKKAELVNSKYTFTIIEDTTVAVTYEDIPPVKYAITIANVEGGTATVTTDPAAEASEGATVTVSIAGIEAGKQFKSITVTDADSGAVAITTVTAGESYTFTMPAKAVTVTVAVAVEAIPVVSAAINPTTASFDKKAGSQADVTTTITWNSATNVTAVKKGDAVLMANTDYTISGNTLTIKQDYLATQSAGDLVLTVEFDHGSPATLTISITDTTPPSTYTVTYHANGGTGTAPIESDKAAGETFTAAAANSFTAPAGYRFKEWNTSSDGTGTGYAARTQITMPAEALNLYAIWEETTVVTDLTAYNGALAAIKETNYTAESWATYQAVVNANVVTAENTQEEVDAATAAILAAQADLVFAGQAGLDTAAAAADQLKETDYTKASWAVLEAALAMPETTNAEVVAKTKAINEAISNLEEATEETEETSNRTEETEAISKKKTEKLPKTGSFPLVFHFAGLALAGIGVFLYKKKTRLTSF</sequence>
<name>A0A0B7MKR8_9FIRM</name>
<feature type="domain" description="Carbohydrate binding X2" evidence="8">
    <location>
        <begin position="277"/>
        <end position="360"/>
    </location>
</feature>
<accession>A0A0B7MKR8</accession>
<dbReference type="SUPFAM" id="SSF81296">
    <property type="entry name" value="E set domains"/>
    <property type="match status" value="3"/>
</dbReference>
<dbReference type="Proteomes" id="UP000046155">
    <property type="component" value="Unassembled WGS sequence"/>
</dbReference>
<gene>
    <name evidence="9" type="ORF">SSCH_1660001</name>
</gene>
<evidence type="ECO:0000259" key="8">
    <source>
        <dbReference type="Pfam" id="PF03442"/>
    </source>
</evidence>
<evidence type="ECO:0000256" key="7">
    <source>
        <dbReference type="SAM" id="Phobius"/>
    </source>
</evidence>
<evidence type="ECO:0000256" key="5">
    <source>
        <dbReference type="ARBA" id="ARBA00023326"/>
    </source>
</evidence>
<feature type="transmembrane region" description="Helical" evidence="7">
    <location>
        <begin position="862"/>
        <end position="883"/>
    </location>
</feature>
<dbReference type="InterPro" id="IPR013378">
    <property type="entry name" value="InlB-like_B-rpt"/>
</dbReference>
<keyword evidence="7" id="KW-0472">Membrane</keyword>
<dbReference type="InterPro" id="IPR042229">
    <property type="entry name" value="Listeria/Bacterioides_rpt_sf"/>
</dbReference>
<evidence type="ECO:0000256" key="2">
    <source>
        <dbReference type="ARBA" id="ARBA00022729"/>
    </source>
</evidence>
<comment type="subcellular location">
    <subcellularLocation>
        <location evidence="1">Cell envelope</location>
    </subcellularLocation>
</comment>
<evidence type="ECO:0000256" key="3">
    <source>
        <dbReference type="ARBA" id="ARBA00023001"/>
    </source>
</evidence>
<dbReference type="AlphaFoldDB" id="A0A0B7MKR8"/>
<reference evidence="10" key="1">
    <citation type="submission" date="2015-01" db="EMBL/GenBank/DDBJ databases">
        <authorList>
            <person name="Manzoor Shahid"/>
            <person name="Zubair Saima"/>
        </authorList>
    </citation>
    <scope>NUCLEOTIDE SEQUENCE [LARGE SCALE GENOMIC DNA]</scope>
    <source>
        <strain evidence="10">Sp3</strain>
    </source>
</reference>
<feature type="region of interest" description="Disordered" evidence="6">
    <location>
        <begin position="831"/>
        <end position="854"/>
    </location>
</feature>
<dbReference type="EMBL" id="CDRZ01000075">
    <property type="protein sequence ID" value="CEO88252.1"/>
    <property type="molecule type" value="Genomic_DNA"/>
</dbReference>
<keyword evidence="7" id="KW-0812">Transmembrane</keyword>
<keyword evidence="3" id="KW-0136">Cellulose degradation</keyword>
<evidence type="ECO:0000256" key="4">
    <source>
        <dbReference type="ARBA" id="ARBA00023277"/>
    </source>
</evidence>
<evidence type="ECO:0000313" key="10">
    <source>
        <dbReference type="Proteomes" id="UP000046155"/>
    </source>
</evidence>
<keyword evidence="7" id="KW-1133">Transmembrane helix</keyword>
<evidence type="ECO:0000256" key="6">
    <source>
        <dbReference type="SAM" id="MobiDB-lite"/>
    </source>
</evidence>
<evidence type="ECO:0000313" key="9">
    <source>
        <dbReference type="EMBL" id="CEO88252.1"/>
    </source>
</evidence>
<dbReference type="Gene3D" id="1.20.1270.90">
    <property type="entry name" value="AF1782-like"/>
    <property type="match status" value="1"/>
</dbReference>
<dbReference type="InterPro" id="IPR005102">
    <property type="entry name" value="Carbo-bd_X2"/>
</dbReference>
<dbReference type="InterPro" id="IPR013783">
    <property type="entry name" value="Ig-like_fold"/>
</dbReference>
<dbReference type="InterPro" id="IPR014756">
    <property type="entry name" value="Ig_E-set"/>
</dbReference>
<dbReference type="Gene3D" id="2.60.40.4270">
    <property type="entry name" value="Listeria-Bacteroides repeat domain"/>
    <property type="match status" value="1"/>
</dbReference>